<feature type="chain" id="PRO_5012819906" evidence="1">
    <location>
        <begin position="21"/>
        <end position="274"/>
    </location>
</feature>
<keyword evidence="1" id="KW-0732">Signal</keyword>
<dbReference type="Proteomes" id="UP000192455">
    <property type="component" value="Unassembled WGS sequence"/>
</dbReference>
<evidence type="ECO:0000256" key="1">
    <source>
        <dbReference type="SAM" id="SignalP"/>
    </source>
</evidence>
<evidence type="ECO:0000313" key="3">
    <source>
        <dbReference type="Proteomes" id="UP000192455"/>
    </source>
</evidence>
<protein>
    <submittedName>
        <fullName evidence="2">Molybdenum ABC transporter, molybdate-binding protein</fullName>
    </submittedName>
</protein>
<dbReference type="InterPro" id="IPR050682">
    <property type="entry name" value="ModA/WtpA"/>
</dbReference>
<keyword evidence="3" id="KW-1185">Reference proteome</keyword>
<dbReference type="SUPFAM" id="SSF53850">
    <property type="entry name" value="Periplasmic binding protein-like II"/>
    <property type="match status" value="1"/>
</dbReference>
<gene>
    <name evidence="2" type="ORF">SAMN05421849_1875</name>
</gene>
<sequence>MKTIATAALALGLIGGAAMAASETEDVRLLAAGSLRDVMTDIAAEFSAGTGIAVSTDYGPSGLLRERIEGGEAAGVFASANMAHPEALSEAGLAGEVVMFARNRLCAIAQDNVEVTPGTLLAVMLDESTRLGTSTPGADPSGDYAWALFARAEQVEPGAEAALAAKALQLTGGPDSAPAPEGRNTYAWVMDEDRADLFLTYCTNAMLAAREKPGLQIVQLPEALSVGADYGLAVLAGAPETAIAFAGYILSPEGQDILAAHGFSAPGTESGVSE</sequence>
<name>A0A1R3WZL9_9RHOB</name>
<dbReference type="NCBIfam" id="NF002917">
    <property type="entry name" value="PRK03537.1-3"/>
    <property type="match status" value="1"/>
</dbReference>
<proteinExistence type="predicted"/>
<accession>A0A1R3WZL9</accession>
<dbReference type="GO" id="GO:0030973">
    <property type="term" value="F:molybdate ion binding"/>
    <property type="evidence" value="ECO:0007669"/>
    <property type="project" value="TreeGrafter"/>
</dbReference>
<dbReference type="GO" id="GO:0015689">
    <property type="term" value="P:molybdate ion transport"/>
    <property type="evidence" value="ECO:0007669"/>
    <property type="project" value="TreeGrafter"/>
</dbReference>
<dbReference type="PANTHER" id="PTHR30632:SF0">
    <property type="entry name" value="SULFATE-BINDING PROTEIN"/>
    <property type="match status" value="1"/>
</dbReference>
<dbReference type="Pfam" id="PF13531">
    <property type="entry name" value="SBP_bac_11"/>
    <property type="match status" value="1"/>
</dbReference>
<organism evidence="2 3">
    <name type="scientific">Pontibaca methylaminivorans</name>
    <dbReference type="NCBI Taxonomy" id="515897"/>
    <lineage>
        <taxon>Bacteria</taxon>
        <taxon>Pseudomonadati</taxon>
        <taxon>Pseudomonadota</taxon>
        <taxon>Alphaproteobacteria</taxon>
        <taxon>Rhodobacterales</taxon>
        <taxon>Roseobacteraceae</taxon>
        <taxon>Pontibaca</taxon>
    </lineage>
</organism>
<dbReference type="Gene3D" id="3.40.190.10">
    <property type="entry name" value="Periplasmic binding protein-like II"/>
    <property type="match status" value="2"/>
</dbReference>
<dbReference type="PANTHER" id="PTHR30632">
    <property type="entry name" value="MOLYBDATE-BINDING PERIPLASMIC PROTEIN"/>
    <property type="match status" value="1"/>
</dbReference>
<evidence type="ECO:0000313" key="2">
    <source>
        <dbReference type="EMBL" id="SIT83265.1"/>
    </source>
</evidence>
<dbReference type="OrthoDB" id="516817at2"/>
<dbReference type="NCBIfam" id="NF002918">
    <property type="entry name" value="PRK03537.1-4"/>
    <property type="match status" value="1"/>
</dbReference>
<feature type="signal peptide" evidence="1">
    <location>
        <begin position="1"/>
        <end position="20"/>
    </location>
</feature>
<dbReference type="EMBL" id="FTPS01000001">
    <property type="protein sequence ID" value="SIT83265.1"/>
    <property type="molecule type" value="Genomic_DNA"/>
</dbReference>
<dbReference type="AlphaFoldDB" id="A0A1R3WZL9"/>
<reference evidence="2 3" key="1">
    <citation type="submission" date="2017-01" db="EMBL/GenBank/DDBJ databases">
        <authorList>
            <person name="Mah S.A."/>
            <person name="Swanson W.J."/>
            <person name="Moy G.W."/>
            <person name="Vacquier V.D."/>
        </authorList>
    </citation>
    <scope>NUCLEOTIDE SEQUENCE [LARGE SCALE GENOMIC DNA]</scope>
    <source>
        <strain evidence="2 3">DSM 21219</strain>
    </source>
</reference>
<dbReference type="STRING" id="515897.SAMN05421849_1875"/>
<dbReference type="RefSeq" id="WP_076649604.1">
    <property type="nucleotide sequence ID" value="NZ_FTPS01000001.1"/>
</dbReference>